<keyword evidence="5" id="KW-0689">Ribosomal protein</keyword>
<keyword evidence="2" id="KW-0012">Acyltransferase</keyword>
<keyword evidence="5" id="KW-0687">Ribonucleoprotein</keyword>
<evidence type="ECO:0000256" key="3">
    <source>
        <dbReference type="RuleBase" id="RU363094"/>
    </source>
</evidence>
<dbReference type="Proteomes" id="UP000824262">
    <property type="component" value="Unassembled WGS sequence"/>
</dbReference>
<reference evidence="5" key="2">
    <citation type="journal article" date="2021" name="PeerJ">
        <title>Extensive microbial diversity within the chicken gut microbiome revealed by metagenomics and culture.</title>
        <authorList>
            <person name="Gilroy R."/>
            <person name="Ravi A."/>
            <person name="Getino M."/>
            <person name="Pursley I."/>
            <person name="Horton D.L."/>
            <person name="Alikhan N.F."/>
            <person name="Baker D."/>
            <person name="Gharbi K."/>
            <person name="Hall N."/>
            <person name="Watson M."/>
            <person name="Adriaenssens E.M."/>
            <person name="Foster-Nyarko E."/>
            <person name="Jarju S."/>
            <person name="Secka A."/>
            <person name="Antonio M."/>
            <person name="Oren A."/>
            <person name="Chaudhuri R.R."/>
            <person name="La Ragione R."/>
            <person name="Hildebrand F."/>
            <person name="Pallen M.J."/>
        </authorList>
    </citation>
    <scope>NUCLEOTIDE SEQUENCE</scope>
    <source>
        <strain evidence="5">ChiBcolR7-354</strain>
    </source>
</reference>
<comment type="caution">
    <text evidence="5">The sequence shown here is derived from an EMBL/GenBank/DDBJ whole genome shotgun (WGS) entry which is preliminary data.</text>
</comment>
<comment type="subcellular location">
    <subcellularLocation>
        <location evidence="3">Cytoplasm</location>
    </subcellularLocation>
</comment>
<comment type="similarity">
    <text evidence="3">Belongs to the acetyltransferase family. RimI subfamily.</text>
</comment>
<dbReference type="InterPro" id="IPR006464">
    <property type="entry name" value="AcTrfase_RimI/Ard1"/>
</dbReference>
<dbReference type="InterPro" id="IPR016181">
    <property type="entry name" value="Acyl_CoA_acyltransferase"/>
</dbReference>
<keyword evidence="1" id="KW-0808">Transferase</keyword>
<dbReference type="Pfam" id="PF00583">
    <property type="entry name" value="Acetyltransf_1"/>
    <property type="match status" value="1"/>
</dbReference>
<dbReference type="PANTHER" id="PTHR43072">
    <property type="entry name" value="N-ACETYLTRANSFERASE"/>
    <property type="match status" value="1"/>
</dbReference>
<evidence type="ECO:0000259" key="4">
    <source>
        <dbReference type="PROSITE" id="PS51186"/>
    </source>
</evidence>
<dbReference type="AlphaFoldDB" id="A0A9D0ZD71"/>
<evidence type="ECO:0000313" key="6">
    <source>
        <dbReference type="Proteomes" id="UP000824262"/>
    </source>
</evidence>
<evidence type="ECO:0000256" key="1">
    <source>
        <dbReference type="ARBA" id="ARBA00022679"/>
    </source>
</evidence>
<evidence type="ECO:0000256" key="2">
    <source>
        <dbReference type="ARBA" id="ARBA00023315"/>
    </source>
</evidence>
<dbReference type="InterPro" id="IPR000182">
    <property type="entry name" value="GNAT_dom"/>
</dbReference>
<name>A0A9D0ZD71_9FIRM</name>
<proteinExistence type="inferred from homology"/>
<dbReference type="PROSITE" id="PS51186">
    <property type="entry name" value="GNAT"/>
    <property type="match status" value="1"/>
</dbReference>
<dbReference type="EMBL" id="DVGA01000042">
    <property type="protein sequence ID" value="HIQ78462.1"/>
    <property type="molecule type" value="Genomic_DNA"/>
</dbReference>
<dbReference type="CDD" id="cd04301">
    <property type="entry name" value="NAT_SF"/>
    <property type="match status" value="1"/>
</dbReference>
<comment type="function">
    <text evidence="3">Acetylates the N-terminal alanine of ribosomal protein bS18.</text>
</comment>
<protein>
    <recommendedName>
        <fullName evidence="3">[Ribosomal protein bS18]-alanine N-acetyltransferase</fullName>
        <ecNumber evidence="3">2.3.1.266</ecNumber>
    </recommendedName>
</protein>
<feature type="domain" description="N-acetyltransferase" evidence="4">
    <location>
        <begin position="1"/>
        <end position="146"/>
    </location>
</feature>
<dbReference type="GO" id="GO:0005840">
    <property type="term" value="C:ribosome"/>
    <property type="evidence" value="ECO:0007669"/>
    <property type="project" value="UniProtKB-KW"/>
</dbReference>
<reference evidence="5" key="1">
    <citation type="submission" date="2020-10" db="EMBL/GenBank/DDBJ databases">
        <authorList>
            <person name="Gilroy R."/>
        </authorList>
    </citation>
    <scope>NUCLEOTIDE SEQUENCE</scope>
    <source>
        <strain evidence="5">ChiBcolR7-354</strain>
    </source>
</reference>
<accession>A0A9D0ZD71</accession>
<dbReference type="GO" id="GO:0005737">
    <property type="term" value="C:cytoplasm"/>
    <property type="evidence" value="ECO:0007669"/>
    <property type="project" value="UniProtKB-SubCell"/>
</dbReference>
<dbReference type="PANTHER" id="PTHR43072:SF51">
    <property type="entry name" value="ABC SUPERFAMILY TRANSPORT PROTEIN"/>
    <property type="match status" value="1"/>
</dbReference>
<dbReference type="NCBIfam" id="TIGR01575">
    <property type="entry name" value="rimI"/>
    <property type="match status" value="1"/>
</dbReference>
<organism evidence="5 6">
    <name type="scientific">Candidatus Scatomorpha intestinavium</name>
    <dbReference type="NCBI Taxonomy" id="2840922"/>
    <lineage>
        <taxon>Bacteria</taxon>
        <taxon>Bacillati</taxon>
        <taxon>Bacillota</taxon>
        <taxon>Clostridia</taxon>
        <taxon>Eubacteriales</taxon>
        <taxon>Candidatus Scatomorpha</taxon>
    </lineage>
</organism>
<evidence type="ECO:0000313" key="5">
    <source>
        <dbReference type="EMBL" id="HIQ78462.1"/>
    </source>
</evidence>
<dbReference type="EC" id="2.3.1.266" evidence="3"/>
<gene>
    <name evidence="5" type="primary">rimI</name>
    <name evidence="5" type="ORF">IAB77_04295</name>
</gene>
<dbReference type="SUPFAM" id="SSF55729">
    <property type="entry name" value="Acyl-CoA N-acyltransferases (Nat)"/>
    <property type="match status" value="1"/>
</dbReference>
<comment type="catalytic activity">
    <reaction evidence="3">
        <text>N-terminal L-alanyl-[ribosomal protein bS18] + acetyl-CoA = N-terminal N(alpha)-acetyl-L-alanyl-[ribosomal protein bS18] + CoA + H(+)</text>
        <dbReference type="Rhea" id="RHEA:43756"/>
        <dbReference type="Rhea" id="RHEA-COMP:10676"/>
        <dbReference type="Rhea" id="RHEA-COMP:10677"/>
        <dbReference type="ChEBI" id="CHEBI:15378"/>
        <dbReference type="ChEBI" id="CHEBI:57287"/>
        <dbReference type="ChEBI" id="CHEBI:57288"/>
        <dbReference type="ChEBI" id="CHEBI:64718"/>
        <dbReference type="ChEBI" id="CHEBI:83683"/>
        <dbReference type="EC" id="2.3.1.266"/>
    </reaction>
</comment>
<dbReference type="GO" id="GO:0008999">
    <property type="term" value="F:protein-N-terminal-alanine acetyltransferase activity"/>
    <property type="evidence" value="ECO:0007669"/>
    <property type="project" value="UniProtKB-EC"/>
</dbReference>
<dbReference type="Gene3D" id="3.40.630.30">
    <property type="match status" value="1"/>
</dbReference>
<keyword evidence="3" id="KW-0963">Cytoplasm</keyword>
<sequence length="150" mass="16580">MKIREADMADLPQIEELERRCFSEPWPREAIEAYLGGGQFIMLAAEADGGALAGYAGAQYVLDEGYIGNVCTAPEYRRRGVARALLRELRARAERLGLAFLTLEARSSNAAAIALYEGEGYERVGVRPGYYERPAEDAVIMTLFLREGQA</sequence>